<dbReference type="Proteomes" id="UP000067683">
    <property type="component" value="Chromosome"/>
</dbReference>
<sequence length="290" mass="32184">MKIGFIGFGEVGFEMSKGFHHLESGLQLFAFDQQHTDPRMIQRAEEANVSLLDSPLKVAEQNLAILFVAVPAQYAESAWESILPALNNSTLYVDLTTASANIKQGISDRLAATQSLFVDAAIMGPLKGNQHKVPMIVSGTAAEAFISQGKNLEMNLEYVSEAAGDATNIKFIRSIFTKGLSTLLHEVMEVAEKLDLDETITASITDTIDKEPFENVINRLITGNVLHAERRVKEMDNVLEFLNENKVDTLMTKATRDKLQLLTDSKLKERFSGEAPQTWKQVMEKINHSD</sequence>
<dbReference type="Pfam" id="PF03446">
    <property type="entry name" value="NAD_binding_2"/>
    <property type="match status" value="1"/>
</dbReference>
<dbReference type="STRING" id="200991.AUC31_12030"/>
<dbReference type="InterPro" id="IPR015814">
    <property type="entry name" value="Pgluconate_DH_NAD-bd_C"/>
</dbReference>
<dbReference type="KEGG" id="prt:AUC31_12030"/>
<evidence type="ECO:0000256" key="1">
    <source>
        <dbReference type="ARBA" id="ARBA00009080"/>
    </source>
</evidence>
<dbReference type="GO" id="GO:0050661">
    <property type="term" value="F:NADP binding"/>
    <property type="evidence" value="ECO:0007669"/>
    <property type="project" value="InterPro"/>
</dbReference>
<feature type="active site" evidence="3">
    <location>
        <position position="170"/>
    </location>
</feature>
<gene>
    <name evidence="6" type="ORF">AUC31_12030</name>
</gene>
<dbReference type="InterPro" id="IPR008927">
    <property type="entry name" value="6-PGluconate_DH-like_C_sf"/>
</dbReference>
<dbReference type="PANTHER" id="PTHR43060:SF15">
    <property type="entry name" value="3-HYDROXYISOBUTYRATE DEHYDROGENASE-LIKE 1, MITOCHONDRIAL-RELATED"/>
    <property type="match status" value="1"/>
</dbReference>
<protein>
    <recommendedName>
        <fullName evidence="8">3-hydroxyisobutyrate dehydrogenase</fullName>
    </recommendedName>
</protein>
<keyword evidence="2" id="KW-0560">Oxidoreductase</keyword>
<feature type="domain" description="Phosphogluconate dehydrogenase NAD-binding putative C-terminal" evidence="5">
    <location>
        <begin position="191"/>
        <end position="260"/>
    </location>
</feature>
<dbReference type="OrthoDB" id="4333at2"/>
<proteinExistence type="inferred from homology"/>
<evidence type="ECO:0000313" key="6">
    <source>
        <dbReference type="EMBL" id="ALS75876.1"/>
    </source>
</evidence>
<dbReference type="RefSeq" id="WP_058382579.1">
    <property type="nucleotide sequence ID" value="NZ_CP013659.2"/>
</dbReference>
<dbReference type="Gene3D" id="1.10.1040.10">
    <property type="entry name" value="N-(1-d-carboxylethyl)-l-norvaline Dehydrogenase, domain 2"/>
    <property type="match status" value="1"/>
</dbReference>
<evidence type="ECO:0008006" key="8">
    <source>
        <dbReference type="Google" id="ProtNLM"/>
    </source>
</evidence>
<organism evidence="6 7">
    <name type="scientific">Planococcus rifietoensis</name>
    <dbReference type="NCBI Taxonomy" id="200991"/>
    <lineage>
        <taxon>Bacteria</taxon>
        <taxon>Bacillati</taxon>
        <taxon>Bacillota</taxon>
        <taxon>Bacilli</taxon>
        <taxon>Bacillales</taxon>
        <taxon>Caryophanaceae</taxon>
        <taxon>Planococcus</taxon>
    </lineage>
</organism>
<dbReference type="Gene3D" id="3.40.50.720">
    <property type="entry name" value="NAD(P)-binding Rossmann-like Domain"/>
    <property type="match status" value="1"/>
</dbReference>
<comment type="similarity">
    <text evidence="1">Belongs to the HIBADH-related family.</text>
</comment>
<dbReference type="PANTHER" id="PTHR43060">
    <property type="entry name" value="3-HYDROXYISOBUTYRATE DEHYDROGENASE-LIKE 1, MITOCHONDRIAL-RELATED"/>
    <property type="match status" value="1"/>
</dbReference>
<dbReference type="EMBL" id="CP013659">
    <property type="protein sequence ID" value="ALS75876.1"/>
    <property type="molecule type" value="Genomic_DNA"/>
</dbReference>
<dbReference type="InterPro" id="IPR036291">
    <property type="entry name" value="NAD(P)-bd_dom_sf"/>
</dbReference>
<feature type="domain" description="6-phosphogluconate dehydrogenase NADP-binding" evidence="4">
    <location>
        <begin position="2"/>
        <end position="142"/>
    </location>
</feature>
<dbReference type="InterPro" id="IPR013328">
    <property type="entry name" value="6PGD_dom2"/>
</dbReference>
<dbReference type="GO" id="GO:0016491">
    <property type="term" value="F:oxidoreductase activity"/>
    <property type="evidence" value="ECO:0007669"/>
    <property type="project" value="UniProtKB-KW"/>
</dbReference>
<dbReference type="AlphaFoldDB" id="A0A0U2Z9B3"/>
<evidence type="ECO:0000256" key="3">
    <source>
        <dbReference type="PIRSR" id="PIRSR000103-1"/>
    </source>
</evidence>
<evidence type="ECO:0000313" key="7">
    <source>
        <dbReference type="Proteomes" id="UP000067683"/>
    </source>
</evidence>
<evidence type="ECO:0000259" key="4">
    <source>
        <dbReference type="Pfam" id="PF03446"/>
    </source>
</evidence>
<accession>A0A0U2Z9B3</accession>
<dbReference type="InterPro" id="IPR015815">
    <property type="entry name" value="HIBADH-related"/>
</dbReference>
<keyword evidence="7" id="KW-1185">Reference proteome</keyword>
<dbReference type="Pfam" id="PF09130">
    <property type="entry name" value="DUF1932"/>
    <property type="match status" value="1"/>
</dbReference>
<name>A0A0U2Z9B3_9BACL</name>
<reference evidence="6" key="1">
    <citation type="submission" date="2016-01" db="EMBL/GenBank/DDBJ databases">
        <title>Complete genome of Planococcus rifietoensis type strain M8.</title>
        <authorList>
            <person name="See-Too W.S."/>
        </authorList>
    </citation>
    <scope>NUCLEOTIDE SEQUENCE [LARGE SCALE GENOMIC DNA]</scope>
    <source>
        <strain evidence="6">M8</strain>
    </source>
</reference>
<dbReference type="PIRSF" id="PIRSF000103">
    <property type="entry name" value="HIBADH"/>
    <property type="match status" value="1"/>
</dbReference>
<dbReference type="SUPFAM" id="SSF51735">
    <property type="entry name" value="NAD(P)-binding Rossmann-fold domains"/>
    <property type="match status" value="1"/>
</dbReference>
<dbReference type="InterPro" id="IPR006115">
    <property type="entry name" value="6PGDH_NADP-bd"/>
</dbReference>
<evidence type="ECO:0000259" key="5">
    <source>
        <dbReference type="Pfam" id="PF09130"/>
    </source>
</evidence>
<dbReference type="SUPFAM" id="SSF48179">
    <property type="entry name" value="6-phosphogluconate dehydrogenase C-terminal domain-like"/>
    <property type="match status" value="1"/>
</dbReference>
<evidence type="ECO:0000256" key="2">
    <source>
        <dbReference type="ARBA" id="ARBA00023002"/>
    </source>
</evidence>